<feature type="region of interest" description="Disordered" evidence="1">
    <location>
        <begin position="193"/>
        <end position="225"/>
    </location>
</feature>
<dbReference type="OrthoDB" id="5420410at2759"/>
<dbReference type="PANTHER" id="PTHR37781">
    <property type="entry name" value="TFIIH COMPLEX SUBUNIT"/>
    <property type="match status" value="1"/>
</dbReference>
<feature type="compositionally biased region" description="Acidic residues" evidence="1">
    <location>
        <begin position="200"/>
        <end position="217"/>
    </location>
</feature>
<organism evidence="2 3">
    <name type="scientific">Corynespora cassiicola Philippines</name>
    <dbReference type="NCBI Taxonomy" id="1448308"/>
    <lineage>
        <taxon>Eukaryota</taxon>
        <taxon>Fungi</taxon>
        <taxon>Dikarya</taxon>
        <taxon>Ascomycota</taxon>
        <taxon>Pezizomycotina</taxon>
        <taxon>Dothideomycetes</taxon>
        <taxon>Pleosporomycetidae</taxon>
        <taxon>Pleosporales</taxon>
        <taxon>Corynesporascaceae</taxon>
        <taxon>Corynespora</taxon>
    </lineage>
</organism>
<protein>
    <submittedName>
        <fullName evidence="2">Uncharacterized protein</fullName>
    </submittedName>
</protein>
<feature type="region of interest" description="Disordered" evidence="1">
    <location>
        <begin position="1"/>
        <end position="41"/>
    </location>
</feature>
<dbReference type="InterPro" id="IPR031349">
    <property type="entry name" value="Tfb6"/>
</dbReference>
<dbReference type="GO" id="GO:0005675">
    <property type="term" value="C:transcription factor TFIIH holo complex"/>
    <property type="evidence" value="ECO:0007669"/>
    <property type="project" value="TreeGrafter"/>
</dbReference>
<evidence type="ECO:0000313" key="2">
    <source>
        <dbReference type="EMBL" id="PSN71761.1"/>
    </source>
</evidence>
<proteinExistence type="predicted"/>
<dbReference type="AlphaFoldDB" id="A0A2T2P268"/>
<dbReference type="PANTHER" id="PTHR37781:SF1">
    <property type="entry name" value="ADR380WP"/>
    <property type="match status" value="1"/>
</dbReference>
<reference evidence="2 3" key="1">
    <citation type="journal article" date="2018" name="Front. Microbiol.">
        <title>Genome-Wide Analysis of Corynespora cassiicola Leaf Fall Disease Putative Effectors.</title>
        <authorList>
            <person name="Lopez D."/>
            <person name="Ribeiro S."/>
            <person name="Label P."/>
            <person name="Fumanal B."/>
            <person name="Venisse J.S."/>
            <person name="Kohler A."/>
            <person name="de Oliveira R.R."/>
            <person name="Labutti K."/>
            <person name="Lipzen A."/>
            <person name="Lail K."/>
            <person name="Bauer D."/>
            <person name="Ohm R.A."/>
            <person name="Barry K.W."/>
            <person name="Spatafora J."/>
            <person name="Grigoriev I.V."/>
            <person name="Martin F.M."/>
            <person name="Pujade-Renaud V."/>
        </authorList>
    </citation>
    <scope>NUCLEOTIDE SEQUENCE [LARGE SCALE GENOMIC DNA]</scope>
    <source>
        <strain evidence="2 3">Philippines</strain>
    </source>
</reference>
<accession>A0A2T2P268</accession>
<dbReference type="EMBL" id="KZ678130">
    <property type="protein sequence ID" value="PSN71761.1"/>
    <property type="molecule type" value="Genomic_DNA"/>
</dbReference>
<dbReference type="Proteomes" id="UP000240883">
    <property type="component" value="Unassembled WGS sequence"/>
</dbReference>
<keyword evidence="3" id="KW-1185">Reference proteome</keyword>
<evidence type="ECO:0000313" key="3">
    <source>
        <dbReference type="Proteomes" id="UP000240883"/>
    </source>
</evidence>
<dbReference type="Pfam" id="PF17110">
    <property type="entry name" value="TFB6"/>
    <property type="match status" value="1"/>
</dbReference>
<name>A0A2T2P268_CORCC</name>
<sequence>MDTVMSPPSEPLPTPPASSATPSHHPSPLPQPRRQPLKPGGVKESALIRYLDNAVNNVQKNVDNRVHKQKVEDGGIGGTGEGYRAFWEAAKDLDGIIDVVWVSGSPNLQIPYLLNIAALISEYLPLFKPAPRSTFRLLDKLDSAFSSLLQGRDADSGDPLPGFEGGRPVSITDKVRLKGILERTRLVVVRVMSGEHEGHDDEPEETDGDTTMGEETDGEGKGKDEVFVKFEGFENTEDEDEEDDVDEEVEFERRIAGVYERTIGELGDVLGGEPIGIITDD</sequence>
<gene>
    <name evidence="2" type="ORF">BS50DRAFT_569388</name>
</gene>
<dbReference type="STRING" id="1448308.A0A2T2P268"/>
<evidence type="ECO:0000256" key="1">
    <source>
        <dbReference type="SAM" id="MobiDB-lite"/>
    </source>
</evidence>